<name>A0AAV5UGX4_9BILA</name>
<dbReference type="PANTHER" id="PTHR10338">
    <property type="entry name" value="INTER-ALPHA-TRYPSIN INHIBITOR HEAVY CHAIN FAMILY MEMBER"/>
    <property type="match status" value="1"/>
</dbReference>
<dbReference type="SMART" id="SM00327">
    <property type="entry name" value="VWA"/>
    <property type="match status" value="1"/>
</dbReference>
<dbReference type="AlphaFoldDB" id="A0AAV5UGX4"/>
<dbReference type="InterPro" id="IPR002035">
    <property type="entry name" value="VWF_A"/>
</dbReference>
<reference evidence="3" key="1">
    <citation type="submission" date="2023-10" db="EMBL/GenBank/DDBJ databases">
        <title>Genome assembly of Pristionchus species.</title>
        <authorList>
            <person name="Yoshida K."/>
            <person name="Sommer R.J."/>
        </authorList>
    </citation>
    <scope>NUCLEOTIDE SEQUENCE</scope>
    <source>
        <strain evidence="3">RS0144</strain>
    </source>
</reference>
<feature type="domain" description="VIT" evidence="2">
    <location>
        <begin position="42"/>
        <end position="169"/>
    </location>
</feature>
<accession>A0AAV5UGX4</accession>
<proteinExistence type="predicted"/>
<dbReference type="Pfam" id="PF00092">
    <property type="entry name" value="VWA"/>
    <property type="match status" value="1"/>
</dbReference>
<feature type="domain" description="VWFA" evidence="1">
    <location>
        <begin position="301"/>
        <end position="482"/>
    </location>
</feature>
<gene>
    <name evidence="3" type="ORF">PENTCL1PPCAC_28388</name>
</gene>
<dbReference type="InterPro" id="IPR050934">
    <property type="entry name" value="ITIH"/>
</dbReference>
<evidence type="ECO:0008006" key="5">
    <source>
        <dbReference type="Google" id="ProtNLM"/>
    </source>
</evidence>
<dbReference type="Proteomes" id="UP001432027">
    <property type="component" value="Unassembled WGS sequence"/>
</dbReference>
<feature type="non-terminal residue" evidence="3">
    <location>
        <position position="1"/>
    </location>
</feature>
<comment type="caution">
    <text evidence="3">The sequence shown here is derived from an EMBL/GenBank/DDBJ whole genome shotgun (WGS) entry which is preliminary data.</text>
</comment>
<dbReference type="PROSITE" id="PS51468">
    <property type="entry name" value="VIT"/>
    <property type="match status" value="1"/>
</dbReference>
<dbReference type="Gene3D" id="3.40.50.410">
    <property type="entry name" value="von Willebrand factor, type A domain"/>
    <property type="match status" value="1"/>
</dbReference>
<evidence type="ECO:0000259" key="1">
    <source>
        <dbReference type="PROSITE" id="PS50234"/>
    </source>
</evidence>
<dbReference type="SMART" id="SM00609">
    <property type="entry name" value="VIT"/>
    <property type="match status" value="1"/>
</dbReference>
<evidence type="ECO:0000313" key="4">
    <source>
        <dbReference type="Proteomes" id="UP001432027"/>
    </source>
</evidence>
<dbReference type="SUPFAM" id="SSF53300">
    <property type="entry name" value="vWA-like"/>
    <property type="match status" value="1"/>
</dbReference>
<dbReference type="PROSITE" id="PS50234">
    <property type="entry name" value="VWFA"/>
    <property type="match status" value="1"/>
</dbReference>
<evidence type="ECO:0000313" key="3">
    <source>
        <dbReference type="EMBL" id="GMT06214.1"/>
    </source>
</evidence>
<dbReference type="InterPro" id="IPR013694">
    <property type="entry name" value="VIT"/>
</dbReference>
<dbReference type="InterPro" id="IPR036465">
    <property type="entry name" value="vWFA_dom_sf"/>
</dbReference>
<sequence length="841" mass="93632">AVSLHDSSPLYFTTAASSLVQSAIVIQAASRQPFSFTAMRLAGLLLLICAVRSEDVVVRYMHILSEIQSRFATTDVVSEIENTSGNETEVVYSAELPENAFIKYFYLERDGIITQGVIKGKEDALIDFEEAKKTKKSAAHIRESNNNIFELKLALAPHAKIGFNLTYQEVLHKKNFMYKHIVNVKSNLPVKELEVNILIADKHNFSTIHVPQYEDGIGALPVDVLMARPKDDGVIMQAATDETGSIAYMSYDPRQKFSNGQLVVLYNTTEPKDVTELQVVNGYFFHQYSPSDDSIPVANKTVIFVLDKSGSMKGNKLKQMKEAMMEILDEINENDRVNIISFDKNVYRWRDEAITLNVDTKREAKKFVEDITAGGGTNLALAVQEGLELLNRAELNRSSFMPSIMLLTDGQPTVGMKAHKEIVEHVNTLGHNYSVNSISFGNDADYSLMKKLGGREEPFGIARRIFENADAQIQIAGFYNEIAYPLLKNIKIAYLDESVDVSTVIAAGETNYFYSGDDFVQLGKLADSPDAPSTSFSVDVETESANGIEIAKTEVTPSSGCIEADLISQLDDVETRNIQVCSKKEDPTIGNFIERMWAHLTIQKYEKLKDSQTRSEAERKNVATMIKKLSLKYGFVSSQTSMIVVLDESGEELPLEERDFEEAQLEHPTTGAETQNLQGSDLSDIFRAPFKASSLVFSDDCRIHVILLVDRVFRRKISAIRAARIVSDLSQSLPENTTLTVGDINADRWIVIQGGKEEKLFEIVATNKGIRQHLIIISEFAANMDRPFEYLRSLSPAFNKISIAKTSSSLNTNELIKLRQLGKANIMKSADALSLAATMTC</sequence>
<dbReference type="Pfam" id="PF08487">
    <property type="entry name" value="VIT"/>
    <property type="match status" value="1"/>
</dbReference>
<keyword evidence="4" id="KW-1185">Reference proteome</keyword>
<evidence type="ECO:0000259" key="2">
    <source>
        <dbReference type="PROSITE" id="PS51468"/>
    </source>
</evidence>
<protein>
    <recommendedName>
        <fullName evidence="5">VWA domain-containing protein</fullName>
    </recommendedName>
</protein>
<dbReference type="EMBL" id="BTSX01000006">
    <property type="protein sequence ID" value="GMT06214.1"/>
    <property type="molecule type" value="Genomic_DNA"/>
</dbReference>
<organism evidence="3 4">
    <name type="scientific">Pristionchus entomophagus</name>
    <dbReference type="NCBI Taxonomy" id="358040"/>
    <lineage>
        <taxon>Eukaryota</taxon>
        <taxon>Metazoa</taxon>
        <taxon>Ecdysozoa</taxon>
        <taxon>Nematoda</taxon>
        <taxon>Chromadorea</taxon>
        <taxon>Rhabditida</taxon>
        <taxon>Rhabditina</taxon>
        <taxon>Diplogasteromorpha</taxon>
        <taxon>Diplogasteroidea</taxon>
        <taxon>Neodiplogasteridae</taxon>
        <taxon>Pristionchus</taxon>
    </lineage>
</organism>
<dbReference type="PANTHER" id="PTHR10338:SF108">
    <property type="entry name" value="INTER-ALPHA-TRYPSIN INHIBITOR HEAVY CHAIN H4-LIKE PROTEIN"/>
    <property type="match status" value="1"/>
</dbReference>